<dbReference type="SUPFAM" id="SSF52833">
    <property type="entry name" value="Thioredoxin-like"/>
    <property type="match status" value="1"/>
</dbReference>
<dbReference type="AlphaFoldDB" id="A0A2X0N0M5"/>
<evidence type="ECO:0000313" key="1">
    <source>
        <dbReference type="EMBL" id="SCZ98714.1"/>
    </source>
</evidence>
<organism evidence="1 2">
    <name type="scientific">Microbotryum saponariae</name>
    <dbReference type="NCBI Taxonomy" id="289078"/>
    <lineage>
        <taxon>Eukaryota</taxon>
        <taxon>Fungi</taxon>
        <taxon>Dikarya</taxon>
        <taxon>Basidiomycota</taxon>
        <taxon>Pucciniomycotina</taxon>
        <taxon>Microbotryomycetes</taxon>
        <taxon>Microbotryales</taxon>
        <taxon>Microbotryaceae</taxon>
        <taxon>Microbotryum</taxon>
    </lineage>
</organism>
<dbReference type="STRING" id="289078.A0A2X0N0M5"/>
<sequence length="218" mass="23685">MATQEFDSSSDPSEAALATALAAAIKDHNGADVSFGSLLSAEDGHKTIVIFIRHFYCGLCQDFLSFLTSKVKPDLLQSHNTKLIIIGCGEFGLLDGYKALIDSPYDIYADPDLSVYTPLGMTRRTLDQGKFGANNKPEYLVRSVNVVPTAFSNIVTSIRNVFKMGKPMANSGDIRQLGGEFVFDSQKRAVFVHRMENTRGHAKLAEILGAAGVPYESA</sequence>
<proteinExistence type="predicted"/>
<protein>
    <submittedName>
        <fullName evidence="1">BZ3500_MvSof-1268-A1-R1_Chr3-1g05570 protein</fullName>
    </submittedName>
</protein>
<dbReference type="EMBL" id="FMWP01000096">
    <property type="protein sequence ID" value="SCZ98714.1"/>
    <property type="molecule type" value="Genomic_DNA"/>
</dbReference>
<dbReference type="Pfam" id="PF13911">
    <property type="entry name" value="AhpC-TSA_2"/>
    <property type="match status" value="1"/>
</dbReference>
<dbReference type="PANTHER" id="PTHR28630:SF3">
    <property type="entry name" value="PEROXIREDOXIN-LIKE 2C"/>
    <property type="match status" value="1"/>
</dbReference>
<dbReference type="InterPro" id="IPR036249">
    <property type="entry name" value="Thioredoxin-like_sf"/>
</dbReference>
<accession>A0A2X0N0M5</accession>
<keyword evidence="2" id="KW-1185">Reference proteome</keyword>
<dbReference type="PANTHER" id="PTHR28630">
    <property type="match status" value="1"/>
</dbReference>
<name>A0A2X0N0M5_9BASI</name>
<gene>
    <name evidence="1" type="ORF">BZ3500_MVSOF-1268-A1-R1_CHR3-1G05570</name>
</gene>
<dbReference type="OrthoDB" id="40334at2759"/>
<evidence type="ECO:0000313" key="2">
    <source>
        <dbReference type="Proteomes" id="UP000249723"/>
    </source>
</evidence>
<dbReference type="InterPro" id="IPR032801">
    <property type="entry name" value="PXL2A/B/C"/>
</dbReference>
<reference evidence="2" key="1">
    <citation type="submission" date="2016-10" db="EMBL/GenBank/DDBJ databases">
        <authorList>
            <person name="Jeantristanb JTB J.-T."/>
            <person name="Ricardo R."/>
        </authorList>
    </citation>
    <scope>NUCLEOTIDE SEQUENCE [LARGE SCALE GENOMIC DNA]</scope>
</reference>
<dbReference type="Proteomes" id="UP000249723">
    <property type="component" value="Unassembled WGS sequence"/>
</dbReference>
<dbReference type="CDD" id="cd02970">
    <property type="entry name" value="PRX_like2"/>
    <property type="match status" value="1"/>
</dbReference>
<dbReference type="Gene3D" id="3.40.30.10">
    <property type="entry name" value="Glutaredoxin"/>
    <property type="match status" value="1"/>
</dbReference>